<gene>
    <name evidence="1" type="ORF">JAJ28_001509</name>
</gene>
<name>A0AAD3U9J4_AERHY</name>
<dbReference type="Proteomes" id="UP000859505">
    <property type="component" value="Unassembled WGS sequence"/>
</dbReference>
<accession>A0AAD3U9J4</accession>
<dbReference type="InterPro" id="IPR022605">
    <property type="entry name" value="DUF2920"/>
</dbReference>
<proteinExistence type="predicted"/>
<dbReference type="InterPro" id="IPR029058">
    <property type="entry name" value="AB_hydrolase_fold"/>
</dbReference>
<protein>
    <submittedName>
        <fullName evidence="1">DUF2920 family protein</fullName>
    </submittedName>
</protein>
<reference evidence="1" key="2">
    <citation type="submission" date="2020-01" db="EMBL/GenBank/DDBJ databases">
        <authorList>
            <consortium name="NCBI Pathogen Detection Project"/>
        </authorList>
    </citation>
    <scope>NUCLEOTIDE SEQUENCE</scope>
    <source>
        <strain evidence="1">OLC2673_Aeromonas</strain>
    </source>
</reference>
<dbReference type="Gene3D" id="3.40.50.1820">
    <property type="entry name" value="alpha/beta hydrolase"/>
    <property type="match status" value="1"/>
</dbReference>
<reference evidence="1" key="1">
    <citation type="journal article" date="2018" name="Genome Biol.">
        <title>SKESA: strategic k-mer extension for scrupulous assemblies.</title>
        <authorList>
            <person name="Souvorov A."/>
            <person name="Agarwala R."/>
            <person name="Lipman D.J."/>
        </authorList>
    </citation>
    <scope>NUCLEOTIDE SEQUENCE</scope>
    <source>
        <strain evidence="1">OLC2673_Aeromonas</strain>
    </source>
</reference>
<dbReference type="Pfam" id="PF11144">
    <property type="entry name" value="DUF2920"/>
    <property type="match status" value="1"/>
</dbReference>
<dbReference type="EMBL" id="DACTUL010000009">
    <property type="protein sequence ID" value="HAT6343794.1"/>
    <property type="molecule type" value="Genomic_DNA"/>
</dbReference>
<evidence type="ECO:0000313" key="2">
    <source>
        <dbReference type="Proteomes" id="UP000859505"/>
    </source>
</evidence>
<dbReference type="AlphaFoldDB" id="A0AAD3U9J4"/>
<evidence type="ECO:0000313" key="1">
    <source>
        <dbReference type="EMBL" id="HAT6343794.1"/>
    </source>
</evidence>
<sequence>MLPGSGSGARIIRTPTDMVEAMPMAWPFNKVGNMSYYEHEVVGHPDVELGLCGERQVRYRIHGAERAGCGLVVYIPGFGGDLGAYSQVFCEKVAVQHGMAALCVDYFCMRSRPAVGAAISLLPEERERALALLGLPAKTPDTALLRALDGVQPAAPLRFQGVLVPPDGAYQNFGVMAALDILNAIEDAMLRYGGNRDNLILVGSSYGGYLAQLVNKFRPGYVRALFDNSSWAEPNLAYVVGRDIGAVEYQCSLQGGVELALCVDSPWRMVAGHPHEFDVDAFIIRAFSASQLDQMATQGGTQTFCLMVHAIHDAIAPADAKLAMARAMLARGFNAELILFDESSVDGEFIRNMEHGMGLSMLQFFAQGLALLAERSPAFTATRAAEVTLHAGHSVYQLNFANPEVRLQRQRIEA</sequence>
<dbReference type="SUPFAM" id="SSF53474">
    <property type="entry name" value="alpha/beta-Hydrolases"/>
    <property type="match status" value="1"/>
</dbReference>
<organism evidence="1 2">
    <name type="scientific">Aeromonas hydrophila</name>
    <dbReference type="NCBI Taxonomy" id="644"/>
    <lineage>
        <taxon>Bacteria</taxon>
        <taxon>Pseudomonadati</taxon>
        <taxon>Pseudomonadota</taxon>
        <taxon>Gammaproteobacteria</taxon>
        <taxon>Aeromonadales</taxon>
        <taxon>Aeromonadaceae</taxon>
        <taxon>Aeromonas</taxon>
    </lineage>
</organism>
<comment type="caution">
    <text evidence="1">The sequence shown here is derived from an EMBL/GenBank/DDBJ whole genome shotgun (WGS) entry which is preliminary data.</text>
</comment>